<gene>
    <name evidence="1" type="ORF">MLD38_006026</name>
</gene>
<proteinExistence type="predicted"/>
<dbReference type="EMBL" id="CM042882">
    <property type="protein sequence ID" value="KAI4379772.1"/>
    <property type="molecule type" value="Genomic_DNA"/>
</dbReference>
<reference evidence="2" key="1">
    <citation type="journal article" date="2023" name="Front. Plant Sci.">
        <title>Chromosomal-level genome assembly of Melastoma candidum provides insights into trichome evolution.</title>
        <authorList>
            <person name="Zhong Y."/>
            <person name="Wu W."/>
            <person name="Sun C."/>
            <person name="Zou P."/>
            <person name="Liu Y."/>
            <person name="Dai S."/>
            <person name="Zhou R."/>
        </authorList>
    </citation>
    <scope>NUCLEOTIDE SEQUENCE [LARGE SCALE GENOMIC DNA]</scope>
</reference>
<sequence length="94" mass="10532">MENKDPERFPPNNILLMLVGAGPLWLGFNGGDSYNANEIASPALQYRTLNICKATNLLSWLILRFYLLRPIFISLIRLLSSSSFAEGEKNDSLS</sequence>
<evidence type="ECO:0000313" key="2">
    <source>
        <dbReference type="Proteomes" id="UP001057402"/>
    </source>
</evidence>
<protein>
    <submittedName>
        <fullName evidence="1">Uncharacterized protein</fullName>
    </submittedName>
</protein>
<accession>A0ACB9RMT6</accession>
<evidence type="ECO:0000313" key="1">
    <source>
        <dbReference type="EMBL" id="KAI4379772.1"/>
    </source>
</evidence>
<dbReference type="Proteomes" id="UP001057402">
    <property type="component" value="Chromosome 3"/>
</dbReference>
<organism evidence="1 2">
    <name type="scientific">Melastoma candidum</name>
    <dbReference type="NCBI Taxonomy" id="119954"/>
    <lineage>
        <taxon>Eukaryota</taxon>
        <taxon>Viridiplantae</taxon>
        <taxon>Streptophyta</taxon>
        <taxon>Embryophyta</taxon>
        <taxon>Tracheophyta</taxon>
        <taxon>Spermatophyta</taxon>
        <taxon>Magnoliopsida</taxon>
        <taxon>eudicotyledons</taxon>
        <taxon>Gunneridae</taxon>
        <taxon>Pentapetalae</taxon>
        <taxon>rosids</taxon>
        <taxon>malvids</taxon>
        <taxon>Myrtales</taxon>
        <taxon>Melastomataceae</taxon>
        <taxon>Melastomatoideae</taxon>
        <taxon>Melastomateae</taxon>
        <taxon>Melastoma</taxon>
    </lineage>
</organism>
<keyword evidence="2" id="KW-1185">Reference proteome</keyword>
<comment type="caution">
    <text evidence="1">The sequence shown here is derived from an EMBL/GenBank/DDBJ whole genome shotgun (WGS) entry which is preliminary data.</text>
</comment>
<name>A0ACB9RMT6_9MYRT</name>